<dbReference type="InParanoid" id="A0A482WW69"/>
<evidence type="ECO:0000256" key="1">
    <source>
        <dbReference type="SAM" id="Phobius"/>
    </source>
</evidence>
<keyword evidence="3" id="KW-1185">Reference proteome</keyword>
<evidence type="ECO:0000313" key="2">
    <source>
        <dbReference type="EMBL" id="RZF37784.1"/>
    </source>
</evidence>
<gene>
    <name evidence="2" type="ORF">LSTR_LSTR007146</name>
</gene>
<keyword evidence="1" id="KW-0472">Membrane</keyword>
<dbReference type="SMR" id="A0A482WW69"/>
<keyword evidence="1" id="KW-0812">Transmembrane</keyword>
<dbReference type="AlphaFoldDB" id="A0A482WW69"/>
<reference evidence="2 3" key="1">
    <citation type="journal article" date="2017" name="Gigascience">
        <title>Genome sequence of the small brown planthopper, Laodelphax striatellus.</title>
        <authorList>
            <person name="Zhu J."/>
            <person name="Jiang F."/>
            <person name="Wang X."/>
            <person name="Yang P."/>
            <person name="Bao Y."/>
            <person name="Zhao W."/>
            <person name="Wang W."/>
            <person name="Lu H."/>
            <person name="Wang Q."/>
            <person name="Cui N."/>
            <person name="Li J."/>
            <person name="Chen X."/>
            <person name="Luo L."/>
            <person name="Yu J."/>
            <person name="Kang L."/>
            <person name="Cui F."/>
        </authorList>
    </citation>
    <scope>NUCLEOTIDE SEQUENCE [LARGE SCALE GENOMIC DNA]</scope>
    <source>
        <strain evidence="2">Lst14</strain>
    </source>
</reference>
<keyword evidence="1" id="KW-1133">Transmembrane helix</keyword>
<sequence length="394" mass="45275">MKRFVPVYCRKNETTKNCSEENGMGQSIKKGQQMSSELIKFEQEQLSKTSDGEPTKNISLNRSIVEEITTHQAHASYNEVCFRLGKIQLDLHCSTAINTELTDSNKLDATIMSVSSRSAEKHTFEVYCTKINQKSWGNDGLRGWSTEIRCYKPSSTYFASSSEITVLECTLSKETSRIWYQVYNKPEFQVSSRRNEVIVESDCKMSDDSFKKEITDRVTNNKTISSVEDVASSLEICFENLIQNQGFHTFQCNKSQHKFDDPYFDLDVAKMNTSAEKTPSSTDEMDSFKNIFRKYHNRTINTDVQKKIRYLENLATRVPFETMNNFNFRPIDLDPTISGTTAKPKSETTENTDSTLFTFYFGILTVLVIVVFLILLLRSYYRTICNCNNISRTV</sequence>
<dbReference type="EMBL" id="QKKF02023298">
    <property type="protein sequence ID" value="RZF37784.1"/>
    <property type="molecule type" value="Genomic_DNA"/>
</dbReference>
<protein>
    <submittedName>
        <fullName evidence="2">Uncharacterized protein</fullName>
    </submittedName>
</protein>
<feature type="transmembrane region" description="Helical" evidence="1">
    <location>
        <begin position="357"/>
        <end position="377"/>
    </location>
</feature>
<evidence type="ECO:0000313" key="3">
    <source>
        <dbReference type="Proteomes" id="UP000291343"/>
    </source>
</evidence>
<organism evidence="2 3">
    <name type="scientific">Laodelphax striatellus</name>
    <name type="common">Small brown planthopper</name>
    <name type="synonym">Delphax striatella</name>
    <dbReference type="NCBI Taxonomy" id="195883"/>
    <lineage>
        <taxon>Eukaryota</taxon>
        <taxon>Metazoa</taxon>
        <taxon>Ecdysozoa</taxon>
        <taxon>Arthropoda</taxon>
        <taxon>Hexapoda</taxon>
        <taxon>Insecta</taxon>
        <taxon>Pterygota</taxon>
        <taxon>Neoptera</taxon>
        <taxon>Paraneoptera</taxon>
        <taxon>Hemiptera</taxon>
        <taxon>Auchenorrhyncha</taxon>
        <taxon>Fulgoroidea</taxon>
        <taxon>Delphacidae</taxon>
        <taxon>Criomorphinae</taxon>
        <taxon>Laodelphax</taxon>
    </lineage>
</organism>
<comment type="caution">
    <text evidence="2">The sequence shown here is derived from an EMBL/GenBank/DDBJ whole genome shotgun (WGS) entry which is preliminary data.</text>
</comment>
<name>A0A482WW69_LAOST</name>
<proteinExistence type="predicted"/>
<accession>A0A482WW69</accession>
<dbReference type="Proteomes" id="UP000291343">
    <property type="component" value="Unassembled WGS sequence"/>
</dbReference>